<dbReference type="EMBL" id="CP000046">
    <property type="protein sequence ID" value="AAW36406.1"/>
    <property type="molecule type" value="Genomic_DNA"/>
</dbReference>
<dbReference type="Proteomes" id="UP000000530">
    <property type="component" value="Chromosome"/>
</dbReference>
<name>A0A0H2WVT3_STAAC</name>
<reference evidence="1 2" key="1">
    <citation type="journal article" date="2005" name="J. Bacteriol.">
        <title>Insights on evolution of virulence and resistance from the complete genome analysis of an early methicillin-resistant Staphylococcus aureus strain and a biofilm-producing methicillin-resistant Staphylococcus epidermidis strain.</title>
        <authorList>
            <person name="Gill S.R."/>
            <person name="Fouts D.E."/>
            <person name="Archer G.L."/>
            <person name="Mongodin E.F."/>
            <person name="Deboy R.T."/>
            <person name="Ravel J."/>
            <person name="Paulsen I.T."/>
            <person name="Kolonay J.F."/>
            <person name="Brinkac L."/>
            <person name="Beanan M."/>
            <person name="Dodson R.J."/>
            <person name="Daugherty S.C."/>
            <person name="Madupu R."/>
            <person name="Angiuoli S.V."/>
            <person name="Durkin A.S."/>
            <person name="Haft D.H."/>
            <person name="Vamathevan J."/>
            <person name="Khouri H."/>
            <person name="Utterback T."/>
            <person name="Lee C."/>
            <person name="Dimitrov G."/>
            <person name="Jiang L."/>
            <person name="Qin H."/>
            <person name="Weidman J."/>
            <person name="Tran K."/>
            <person name="Kang K."/>
            <person name="Hance I.R."/>
            <person name="Nelson K.E."/>
            <person name="Fraser C.M."/>
        </authorList>
    </citation>
    <scope>NUCLEOTIDE SEQUENCE [LARGE SCALE GENOMIC DNA]</scope>
    <source>
        <strain evidence="1 2">COL</strain>
    </source>
</reference>
<organism evidence="1 2">
    <name type="scientific">Staphylococcus aureus (strain COL)</name>
    <dbReference type="NCBI Taxonomy" id="93062"/>
    <lineage>
        <taxon>Bacteria</taxon>
        <taxon>Bacillati</taxon>
        <taxon>Bacillota</taxon>
        <taxon>Bacilli</taxon>
        <taxon>Bacillales</taxon>
        <taxon>Staphylococcaceae</taxon>
        <taxon>Staphylococcus</taxon>
    </lineage>
</organism>
<dbReference type="RefSeq" id="WP_001057759.1">
    <property type="nucleotide sequence ID" value="NC_002951.2"/>
</dbReference>
<dbReference type="HOGENOM" id="CLU_3158009_0_0_9"/>
<evidence type="ECO:0000313" key="2">
    <source>
        <dbReference type="Proteomes" id="UP000000530"/>
    </source>
</evidence>
<gene>
    <name evidence="1" type="ordered locus">SACOL0850</name>
</gene>
<dbReference type="SMR" id="A0A0H2WVT3"/>
<protein>
    <submittedName>
        <fullName evidence="1">Uncharacterized protein</fullName>
    </submittedName>
</protein>
<dbReference type="KEGG" id="sac:SACOL0850"/>
<sequence length="48" mass="5122">MNNALKQEEATWGNVQGQVSQALMGTGIKDSTARSIGFWVSQVGQALI</sequence>
<dbReference type="AlphaFoldDB" id="A0A0H2WVT3"/>
<proteinExistence type="predicted"/>
<accession>A0A0H2WVT3</accession>
<evidence type="ECO:0000313" key="1">
    <source>
        <dbReference type="EMBL" id="AAW36406.1"/>
    </source>
</evidence>